<evidence type="ECO:0000256" key="4">
    <source>
        <dbReference type="ARBA" id="ARBA00022598"/>
    </source>
</evidence>
<dbReference type="EMBL" id="JQAN02000009">
    <property type="protein sequence ID" value="PPD58118.1"/>
    <property type="molecule type" value="Genomic_DNA"/>
</dbReference>
<dbReference type="RefSeq" id="WP_102331127.1">
    <property type="nucleotide sequence ID" value="NZ_CP058566.2"/>
</dbReference>
<keyword evidence="4" id="KW-0436">Ligase</keyword>
<dbReference type="PANTHER" id="PTHR11136">
    <property type="entry name" value="FOLYLPOLYGLUTAMATE SYNTHASE-RELATED"/>
    <property type="match status" value="1"/>
</dbReference>
<dbReference type="NCBIfam" id="TIGR01499">
    <property type="entry name" value="folC"/>
    <property type="match status" value="1"/>
</dbReference>
<dbReference type="InterPro" id="IPR013221">
    <property type="entry name" value="Mur_ligase_cen"/>
</dbReference>
<evidence type="ECO:0000256" key="8">
    <source>
        <dbReference type="ARBA" id="ARBA00022842"/>
    </source>
</evidence>
<keyword evidence="7" id="KW-0067">ATP-binding</keyword>
<keyword evidence="6" id="KW-0547">Nucleotide-binding</keyword>
<dbReference type="PANTHER" id="PTHR11136:SF0">
    <property type="entry name" value="DIHYDROFOLATE SYNTHETASE-RELATED"/>
    <property type="match status" value="1"/>
</dbReference>
<comment type="caution">
    <text evidence="13">The sequence shown here is derived from an EMBL/GenBank/DDBJ whole genome shotgun (WGS) entry which is preliminary data.</text>
</comment>
<evidence type="ECO:0000313" key="14">
    <source>
        <dbReference type="Proteomes" id="UP000235653"/>
    </source>
</evidence>
<evidence type="ECO:0000256" key="6">
    <source>
        <dbReference type="ARBA" id="ARBA00022741"/>
    </source>
</evidence>
<dbReference type="Pfam" id="PF08245">
    <property type="entry name" value="Mur_ligase_M"/>
    <property type="match status" value="1"/>
</dbReference>
<dbReference type="AlphaFoldDB" id="A0A2P5P734"/>
<dbReference type="FunFam" id="3.40.1190.10:FF:000011">
    <property type="entry name" value="Folylpolyglutamate synthase/dihydrofolate synthase"/>
    <property type="match status" value="1"/>
</dbReference>
<dbReference type="InterPro" id="IPR004101">
    <property type="entry name" value="Mur_ligase_C"/>
</dbReference>
<dbReference type="InterPro" id="IPR036615">
    <property type="entry name" value="Mur_ligase_C_dom_sf"/>
</dbReference>
<evidence type="ECO:0000256" key="9">
    <source>
        <dbReference type="ARBA" id="ARBA00030592"/>
    </source>
</evidence>
<dbReference type="InterPro" id="IPR018109">
    <property type="entry name" value="Folylpolyglutamate_synth_CS"/>
</dbReference>
<reference evidence="13 14" key="1">
    <citation type="journal article" date="2017" name="ISME J.">
        <title>Grape pomace compost harbors organohalide-respiring Dehalogenimonas species with novel reductive dehalogenase genes.</title>
        <authorList>
            <person name="Yang Y."/>
            <person name="Higgins S.A."/>
            <person name="Yan J."/>
            <person name="Simsir B."/>
            <person name="Chourey K."/>
            <person name="Iyer R."/>
            <person name="Hettich R.L."/>
            <person name="Baldwin B."/>
            <person name="Ogles D.M."/>
            <person name="Loffler F.E."/>
        </authorList>
    </citation>
    <scope>NUCLEOTIDE SEQUENCE [LARGE SCALE GENOMIC DNA]</scope>
    <source>
        <strain evidence="13 14">GP</strain>
    </source>
</reference>
<dbReference type="GO" id="GO:0046872">
    <property type="term" value="F:metal ion binding"/>
    <property type="evidence" value="ECO:0007669"/>
    <property type="project" value="UniProtKB-KW"/>
</dbReference>
<dbReference type="PIRSF" id="PIRSF001563">
    <property type="entry name" value="Folylpolyglu_synth"/>
    <property type="match status" value="1"/>
</dbReference>
<evidence type="ECO:0000256" key="1">
    <source>
        <dbReference type="ARBA" id="ARBA00001946"/>
    </source>
</evidence>
<evidence type="ECO:0000259" key="11">
    <source>
        <dbReference type="Pfam" id="PF02875"/>
    </source>
</evidence>
<evidence type="ECO:0000256" key="2">
    <source>
        <dbReference type="ARBA" id="ARBA00008276"/>
    </source>
</evidence>
<name>A0A2P5P734_9CHLR</name>
<dbReference type="PROSITE" id="PS01012">
    <property type="entry name" value="FOLYLPOLYGLU_SYNT_2"/>
    <property type="match status" value="1"/>
</dbReference>
<dbReference type="SUPFAM" id="SSF53244">
    <property type="entry name" value="MurD-like peptide ligases, peptide-binding domain"/>
    <property type="match status" value="1"/>
</dbReference>
<dbReference type="GO" id="GO:0004326">
    <property type="term" value="F:tetrahydrofolylpolyglutamate synthase activity"/>
    <property type="evidence" value="ECO:0007669"/>
    <property type="project" value="UniProtKB-EC"/>
</dbReference>
<evidence type="ECO:0000256" key="7">
    <source>
        <dbReference type="ARBA" id="ARBA00022840"/>
    </source>
</evidence>
<dbReference type="OrthoDB" id="9809356at2"/>
<feature type="domain" description="Mur ligase C-terminal" evidence="11">
    <location>
        <begin position="333"/>
        <end position="456"/>
    </location>
</feature>
<dbReference type="Gene3D" id="3.40.1190.10">
    <property type="entry name" value="Mur-like, catalytic domain"/>
    <property type="match status" value="1"/>
</dbReference>
<dbReference type="EC" id="6.3.2.17" evidence="3"/>
<protein>
    <recommendedName>
        <fullName evidence="3">tetrahydrofolate synthase</fullName>
        <ecNumber evidence="3">6.3.2.17</ecNumber>
    </recommendedName>
    <alternativeName>
        <fullName evidence="9">Tetrahydrofolylpolyglutamate synthase</fullName>
    </alternativeName>
</protein>
<feature type="domain" description="Mur ligase central" evidence="12">
    <location>
        <begin position="80"/>
        <end position="305"/>
    </location>
</feature>
<dbReference type="InterPro" id="IPR036565">
    <property type="entry name" value="Mur-like_cat_sf"/>
</dbReference>
<gene>
    <name evidence="13" type="ORF">JP09_004805</name>
</gene>
<keyword evidence="14" id="KW-1185">Reference proteome</keyword>
<dbReference type="GO" id="GO:0008841">
    <property type="term" value="F:dihydrofolate synthase activity"/>
    <property type="evidence" value="ECO:0007669"/>
    <property type="project" value="TreeGrafter"/>
</dbReference>
<evidence type="ECO:0000256" key="5">
    <source>
        <dbReference type="ARBA" id="ARBA00022723"/>
    </source>
</evidence>
<organism evidence="13 14">
    <name type="scientific">Dehalogenimonas etheniformans</name>
    <dbReference type="NCBI Taxonomy" id="1536648"/>
    <lineage>
        <taxon>Bacteria</taxon>
        <taxon>Bacillati</taxon>
        <taxon>Chloroflexota</taxon>
        <taxon>Dehalococcoidia</taxon>
        <taxon>Dehalococcoidales</taxon>
        <taxon>Dehalococcoidaceae</taxon>
        <taxon>Dehalogenimonas</taxon>
    </lineage>
</organism>
<keyword evidence="5" id="KW-0479">Metal-binding</keyword>
<comment type="similarity">
    <text evidence="2">Belongs to the folylpolyglutamate synthase family.</text>
</comment>
<dbReference type="Pfam" id="PF02875">
    <property type="entry name" value="Mur_ligase_C"/>
    <property type="match status" value="1"/>
</dbReference>
<dbReference type="GO" id="GO:0005524">
    <property type="term" value="F:ATP binding"/>
    <property type="evidence" value="ECO:0007669"/>
    <property type="project" value="UniProtKB-KW"/>
</dbReference>
<dbReference type="Proteomes" id="UP000235653">
    <property type="component" value="Unassembled WGS sequence"/>
</dbReference>
<evidence type="ECO:0000259" key="12">
    <source>
        <dbReference type="Pfam" id="PF08245"/>
    </source>
</evidence>
<evidence type="ECO:0000313" key="13">
    <source>
        <dbReference type="EMBL" id="PPD58118.1"/>
    </source>
</evidence>
<evidence type="ECO:0000256" key="3">
    <source>
        <dbReference type="ARBA" id="ARBA00013025"/>
    </source>
</evidence>
<comment type="catalytic activity">
    <reaction evidence="10">
        <text>(6S)-5,6,7,8-tetrahydrofolyl-(gamma-L-Glu)(n) + L-glutamate + ATP = (6S)-5,6,7,8-tetrahydrofolyl-(gamma-L-Glu)(n+1) + ADP + phosphate + H(+)</text>
        <dbReference type="Rhea" id="RHEA:10580"/>
        <dbReference type="Rhea" id="RHEA-COMP:14738"/>
        <dbReference type="Rhea" id="RHEA-COMP:14740"/>
        <dbReference type="ChEBI" id="CHEBI:15378"/>
        <dbReference type="ChEBI" id="CHEBI:29985"/>
        <dbReference type="ChEBI" id="CHEBI:30616"/>
        <dbReference type="ChEBI" id="CHEBI:43474"/>
        <dbReference type="ChEBI" id="CHEBI:141005"/>
        <dbReference type="ChEBI" id="CHEBI:456216"/>
        <dbReference type="EC" id="6.3.2.17"/>
    </reaction>
</comment>
<sequence>MKEIKARSFILDYVFLATGQCCYYLAMKAQYHAALDWLYGFVDYEAGQRPRDASRYDLRRVRLFLERLGNPHLMSKTVHIAGSKGKGSTAAIIFSVLKEAGYKTGLYTSPHLMETYERFKIGDHFIDEDEFVEEVERLKPIVAEINAQALYGELTTFEIMTVLAFDYFANNQVDWQVIEVGLGGRLDATNIVEPQLSVITTINLEHTEVLGDTIREIAAEKAGIIKRGVQVVSAPQHEDAKEVIDSTCRKLTAPLTIANLDTVTRSNFEDEFQTFNILGRHDIYDVKLPLLGTYQRTNCATAVAALEALIGQGVAGIDKKTIEEGLSKTDWPGRFQIIDRCPLVILDGAHNPASAKELVASLEAYLGQDLGPHPASLVIAASADKDVTGMAEVLALAFDEFIVTRTRHPRAMDVETLGRAFEKLGKRVNYTSTTAEAVIVATNLAGLDGMVCVTGSLFAVGETLEIWRNRAAGENPRII</sequence>
<dbReference type="InterPro" id="IPR001645">
    <property type="entry name" value="Folylpolyglutamate_synth"/>
</dbReference>
<dbReference type="SUPFAM" id="SSF53623">
    <property type="entry name" value="MurD-like peptide ligases, catalytic domain"/>
    <property type="match status" value="1"/>
</dbReference>
<dbReference type="Gene3D" id="3.90.190.20">
    <property type="entry name" value="Mur ligase, C-terminal domain"/>
    <property type="match status" value="1"/>
</dbReference>
<comment type="cofactor">
    <cofactor evidence="1">
        <name>Mg(2+)</name>
        <dbReference type="ChEBI" id="CHEBI:18420"/>
    </cofactor>
</comment>
<evidence type="ECO:0000256" key="10">
    <source>
        <dbReference type="ARBA" id="ARBA00047493"/>
    </source>
</evidence>
<accession>A0A2P5P734</accession>
<dbReference type="GO" id="GO:0005737">
    <property type="term" value="C:cytoplasm"/>
    <property type="evidence" value="ECO:0007669"/>
    <property type="project" value="TreeGrafter"/>
</dbReference>
<proteinExistence type="inferred from homology"/>
<keyword evidence="8" id="KW-0460">Magnesium</keyword>